<reference evidence="1 2" key="1">
    <citation type="submission" date="2014-07" db="EMBL/GenBank/DDBJ databases">
        <title>Genome of Chryseobacterium soli DSM 19298.</title>
        <authorList>
            <person name="Stropko S.J."/>
            <person name="Pipes S.E."/>
            <person name="Newman J."/>
        </authorList>
    </citation>
    <scope>NUCLEOTIDE SEQUENCE [LARGE SCALE GENOMIC DNA]</scope>
    <source>
        <strain evidence="1 2">DSM 19298</strain>
    </source>
</reference>
<dbReference type="eggNOG" id="ENOG5032JWR">
    <property type="taxonomic scope" value="Bacteria"/>
</dbReference>
<evidence type="ECO:0000313" key="2">
    <source>
        <dbReference type="Proteomes" id="UP000028705"/>
    </source>
</evidence>
<keyword evidence="2" id="KW-1185">Reference proteome</keyword>
<protein>
    <submittedName>
        <fullName evidence="1">Uncharacterized protein</fullName>
    </submittedName>
</protein>
<name>A0A086A7Q7_9FLAO</name>
<evidence type="ECO:0000313" key="1">
    <source>
        <dbReference type="EMBL" id="KFF12721.1"/>
    </source>
</evidence>
<accession>A0A086A7Q7</accession>
<dbReference type="EMBL" id="JPRH01000003">
    <property type="protein sequence ID" value="KFF12721.1"/>
    <property type="molecule type" value="Genomic_DNA"/>
</dbReference>
<gene>
    <name evidence="1" type="ORF">IW15_07945</name>
</gene>
<dbReference type="Proteomes" id="UP000028705">
    <property type="component" value="Unassembled WGS sequence"/>
</dbReference>
<comment type="caution">
    <text evidence="1">The sequence shown here is derived from an EMBL/GenBank/DDBJ whole genome shotgun (WGS) entry which is preliminary data.</text>
</comment>
<sequence>MKRNNNLLTAQIMTEEIQLLMKFVEGSLAPKEFEQQLYTSPSLQKFLSETEINWHGTYLEGTNTFLYLAEQDYNSTAGVLNAQGTAALFLERSGIETAPTEKYANEYNLASVLSPKYIDADSAFIEKHILPSDKTLSKSAVNQFIKARYAQLFTYQSKPPKWIQNPQWPIKNDKPLFFLAQVDIKDCAFFHDTSSIYLFLDTETGAIETIQQFY</sequence>
<dbReference type="STRING" id="445961.IW15_07945"/>
<organism evidence="1 2">
    <name type="scientific">Chryseobacterium soli</name>
    <dbReference type="NCBI Taxonomy" id="445961"/>
    <lineage>
        <taxon>Bacteria</taxon>
        <taxon>Pseudomonadati</taxon>
        <taxon>Bacteroidota</taxon>
        <taxon>Flavobacteriia</taxon>
        <taxon>Flavobacteriales</taxon>
        <taxon>Weeksellaceae</taxon>
        <taxon>Chryseobacterium group</taxon>
        <taxon>Chryseobacterium</taxon>
    </lineage>
</organism>
<proteinExistence type="predicted"/>
<dbReference type="AlphaFoldDB" id="A0A086A7Q7"/>